<comment type="caution">
    <text evidence="2">The sequence shown here is derived from an EMBL/GenBank/DDBJ whole genome shotgun (WGS) entry which is preliminary data.</text>
</comment>
<organism evidence="2 3">
    <name type="scientific">Ovis ammon polii</name>
    <dbReference type="NCBI Taxonomy" id="230172"/>
    <lineage>
        <taxon>Eukaryota</taxon>
        <taxon>Metazoa</taxon>
        <taxon>Chordata</taxon>
        <taxon>Craniata</taxon>
        <taxon>Vertebrata</taxon>
        <taxon>Euteleostomi</taxon>
        <taxon>Mammalia</taxon>
        <taxon>Eutheria</taxon>
        <taxon>Laurasiatheria</taxon>
        <taxon>Artiodactyla</taxon>
        <taxon>Ruminantia</taxon>
        <taxon>Pecora</taxon>
        <taxon>Bovidae</taxon>
        <taxon>Caprinae</taxon>
        <taxon>Ovis</taxon>
    </lineage>
</organism>
<dbReference type="AlphaFoldDB" id="A0AAD4YA81"/>
<gene>
    <name evidence="2" type="ORF">MG293_009474</name>
</gene>
<evidence type="ECO:0000313" key="2">
    <source>
        <dbReference type="EMBL" id="KAI4540433.1"/>
    </source>
</evidence>
<protein>
    <recommendedName>
        <fullName evidence="1">Transcriptional adapter 2-alpha/beta-like domain-containing protein</fullName>
    </recommendedName>
</protein>
<proteinExistence type="predicted"/>
<evidence type="ECO:0000313" key="3">
    <source>
        <dbReference type="Proteomes" id="UP001214576"/>
    </source>
</evidence>
<dbReference type="Proteomes" id="UP001214576">
    <property type="component" value="Unassembled WGS sequence"/>
</dbReference>
<feature type="domain" description="Transcriptional adapter 2-alpha/beta-like" evidence="1">
    <location>
        <begin position="55"/>
        <end position="91"/>
    </location>
</feature>
<dbReference type="EMBL" id="JAKZEL010000009">
    <property type="protein sequence ID" value="KAI4540433.1"/>
    <property type="molecule type" value="Genomic_DNA"/>
</dbReference>
<dbReference type="Pfam" id="PF22941">
    <property type="entry name" value="TADA2A-like_3rd"/>
    <property type="match status" value="1"/>
</dbReference>
<accession>A0AAD4YA81</accession>
<keyword evidence="3" id="KW-1185">Reference proteome</keyword>
<name>A0AAD4YA81_OVIAM</name>
<evidence type="ECO:0000259" key="1">
    <source>
        <dbReference type="Pfam" id="PF22941"/>
    </source>
</evidence>
<sequence length="109" mass="12990">MREDRDFVFTSVDISVFIVVQNECLIDKFENIFSIFNFLEQVHYVQHTVIGLKILAIKQKHTHMDMYMQKLKELQQRKTITRDYNLVPTFLGKDKNEKEEVAKHKVTEG</sequence>
<reference evidence="2" key="1">
    <citation type="submission" date="2022-03" db="EMBL/GenBank/DDBJ databases">
        <title>Genomic analyses of argali, domestic sheep and their hybrids provide insights into chromosomal evolution, heterosis and genetic basis of agronomic traits.</title>
        <authorList>
            <person name="Li M."/>
        </authorList>
    </citation>
    <scope>NUCLEOTIDE SEQUENCE</scope>
    <source>
        <strain evidence="2">CAU-MHL-2022a</strain>
        <tissue evidence="2">Skin</tissue>
    </source>
</reference>
<dbReference type="InterPro" id="IPR055141">
    <property type="entry name" value="TADA2A_B-like_dom"/>
</dbReference>